<dbReference type="PANTHER" id="PTHR38011:SF7">
    <property type="entry name" value="2,5-DIAMINO-6-RIBOSYLAMINO-4(3H)-PYRIMIDINONE 5'-PHOSPHATE REDUCTASE"/>
    <property type="match status" value="1"/>
</dbReference>
<reference evidence="5" key="1">
    <citation type="submission" date="2021-04" db="EMBL/GenBank/DDBJ databases">
        <title>Taxonomic assessment of Weissella genus.</title>
        <authorList>
            <person name="Fanelli F."/>
            <person name="Chieffi D."/>
            <person name="Dell'Aquila A."/>
            <person name="Gyu-Sung C."/>
            <person name="Franz C.M.A.P."/>
            <person name="Fusco V."/>
        </authorList>
    </citation>
    <scope>NUCLEOTIDE SEQUENCE</scope>
    <source>
        <strain evidence="5">LMG 25373</strain>
    </source>
</reference>
<evidence type="ECO:0000256" key="3">
    <source>
        <dbReference type="ARBA" id="ARBA00023002"/>
    </source>
</evidence>
<evidence type="ECO:0000259" key="4">
    <source>
        <dbReference type="Pfam" id="PF01872"/>
    </source>
</evidence>
<feature type="domain" description="Bacterial bifunctional deaminase-reductase C-terminal" evidence="4">
    <location>
        <begin position="6"/>
        <end position="216"/>
    </location>
</feature>
<dbReference type="InterPro" id="IPR024072">
    <property type="entry name" value="DHFR-like_dom_sf"/>
</dbReference>
<keyword evidence="6" id="KW-1185">Reference proteome</keyword>
<organism evidence="5 6">
    <name type="scientific">Periweissella beninensis</name>
    <dbReference type="NCBI Taxonomy" id="504936"/>
    <lineage>
        <taxon>Bacteria</taxon>
        <taxon>Bacillati</taxon>
        <taxon>Bacillota</taxon>
        <taxon>Bacilli</taxon>
        <taxon>Lactobacillales</taxon>
        <taxon>Lactobacillaceae</taxon>
        <taxon>Periweissella</taxon>
    </lineage>
</organism>
<evidence type="ECO:0000313" key="6">
    <source>
        <dbReference type="Proteomes" id="UP001057481"/>
    </source>
</evidence>
<dbReference type="Proteomes" id="UP001057481">
    <property type="component" value="Unassembled WGS sequence"/>
</dbReference>
<evidence type="ECO:0000256" key="1">
    <source>
        <dbReference type="ARBA" id="ARBA00005104"/>
    </source>
</evidence>
<dbReference type="PANTHER" id="PTHR38011">
    <property type="entry name" value="DIHYDROFOLATE REDUCTASE FAMILY PROTEIN (AFU_ORTHOLOGUE AFUA_8G06820)"/>
    <property type="match status" value="1"/>
</dbReference>
<gene>
    <name evidence="5" type="ORF">KAK10_06045</name>
</gene>
<comment type="pathway">
    <text evidence="1">Cofactor biosynthesis; riboflavin biosynthesis.</text>
</comment>
<dbReference type="InterPro" id="IPR002734">
    <property type="entry name" value="RibDG_C"/>
</dbReference>
<accession>A0ABT0VI02</accession>
<comment type="caution">
    <text evidence="5">The sequence shown here is derived from an EMBL/GenBank/DDBJ whole genome shotgun (WGS) entry which is preliminary data.</text>
</comment>
<evidence type="ECO:0000256" key="2">
    <source>
        <dbReference type="ARBA" id="ARBA00022857"/>
    </source>
</evidence>
<protein>
    <submittedName>
        <fullName evidence="5">Dihydrofolate reductase family protein</fullName>
    </submittedName>
</protein>
<dbReference type="Gene3D" id="3.40.430.10">
    <property type="entry name" value="Dihydrofolate Reductase, subunit A"/>
    <property type="match status" value="1"/>
</dbReference>
<evidence type="ECO:0000313" key="5">
    <source>
        <dbReference type="EMBL" id="MCM2437466.1"/>
    </source>
</evidence>
<dbReference type="SUPFAM" id="SSF53597">
    <property type="entry name" value="Dihydrofolate reductase-like"/>
    <property type="match status" value="1"/>
</dbReference>
<sequence>MSQNRPYTTLFLLSSLDGKISSGNSSTFNARKEWYQIPEIAIGLQQFVDIKQTVDAWLFTTAKSLLSFNVNHLSYTPERTESSIAIIDNHQRLTRHGRKILANYYRRVVIFTEHPNYPEDTDNVTIIYQAALTLGKILAILQNTFSITNITIEAGGSINAALLKAHLVDRISIVLAPLIVGGQDTPTIADGESLTDLADIQTLIPLRLEGIHQLDNSFLQINYSVIKR</sequence>
<keyword evidence="2" id="KW-0521">NADP</keyword>
<dbReference type="EMBL" id="JAGMVS010000064">
    <property type="protein sequence ID" value="MCM2437466.1"/>
    <property type="molecule type" value="Genomic_DNA"/>
</dbReference>
<dbReference type="Pfam" id="PF01872">
    <property type="entry name" value="RibD_C"/>
    <property type="match status" value="1"/>
</dbReference>
<dbReference type="InterPro" id="IPR050765">
    <property type="entry name" value="Riboflavin_Biosynth_HTPR"/>
</dbReference>
<proteinExistence type="predicted"/>
<name>A0ABT0VI02_9LACO</name>
<dbReference type="RefSeq" id="WP_205143576.1">
    <property type="nucleotide sequence ID" value="NZ_JAFBDN010000007.1"/>
</dbReference>
<keyword evidence="3" id="KW-0560">Oxidoreductase</keyword>